<proteinExistence type="inferred from homology"/>
<keyword evidence="2" id="KW-0004">4Fe-4S</keyword>
<dbReference type="AlphaFoldDB" id="A0A2U2C2T1"/>
<evidence type="ECO:0000256" key="6">
    <source>
        <dbReference type="ARBA" id="ARBA00023004"/>
    </source>
</evidence>
<evidence type="ECO:0000256" key="5">
    <source>
        <dbReference type="ARBA" id="ARBA00023002"/>
    </source>
</evidence>
<keyword evidence="6" id="KW-0408">Iron</keyword>
<dbReference type="RefSeq" id="WP_109065785.1">
    <property type="nucleotide sequence ID" value="NZ_QEYG01000016.1"/>
</dbReference>
<dbReference type="Gene3D" id="3.90.480.20">
    <property type="match status" value="1"/>
</dbReference>
<dbReference type="GO" id="GO:0016491">
    <property type="term" value="F:oxidoreductase activity"/>
    <property type="evidence" value="ECO:0007669"/>
    <property type="project" value="UniProtKB-KW"/>
</dbReference>
<dbReference type="GO" id="GO:0020037">
    <property type="term" value="F:heme binding"/>
    <property type="evidence" value="ECO:0007669"/>
    <property type="project" value="InterPro"/>
</dbReference>
<comment type="similarity">
    <text evidence="1">Belongs to the nitrite and sulfite reductase 4Fe-4S domain family.</text>
</comment>
<protein>
    <submittedName>
        <fullName evidence="10">Ferredoxin--nitrite reductase</fullName>
    </submittedName>
</protein>
<dbReference type="InterPro" id="IPR006067">
    <property type="entry name" value="NO2/SO3_Rdtase_4Fe4S_dom"/>
</dbReference>
<dbReference type="STRING" id="28200.GCA_001572935_00752"/>
<dbReference type="InterPro" id="IPR045854">
    <property type="entry name" value="NO2/SO3_Rdtase_4Fe4S_sf"/>
</dbReference>
<dbReference type="GO" id="GO:0046872">
    <property type="term" value="F:metal ion binding"/>
    <property type="evidence" value="ECO:0007669"/>
    <property type="project" value="UniProtKB-KW"/>
</dbReference>
<dbReference type="InterPro" id="IPR051329">
    <property type="entry name" value="NIR_SIR_4Fe-4S"/>
</dbReference>
<dbReference type="InterPro" id="IPR006066">
    <property type="entry name" value="NO2/SO3_Rdtase_FeS/sirohaem_BS"/>
</dbReference>
<dbReference type="Proteomes" id="UP000245014">
    <property type="component" value="Unassembled WGS sequence"/>
</dbReference>
<evidence type="ECO:0000256" key="3">
    <source>
        <dbReference type="ARBA" id="ARBA00022617"/>
    </source>
</evidence>
<evidence type="ECO:0000256" key="7">
    <source>
        <dbReference type="ARBA" id="ARBA00023014"/>
    </source>
</evidence>
<feature type="domain" description="Nitrite/sulphite reductase 4Fe-4S" evidence="8">
    <location>
        <begin position="128"/>
        <end position="282"/>
    </location>
</feature>
<evidence type="ECO:0000313" key="10">
    <source>
        <dbReference type="EMBL" id="PWE23344.1"/>
    </source>
</evidence>
<keyword evidence="5" id="KW-0560">Oxidoreductase</keyword>
<dbReference type="EMBL" id="QEYI01000001">
    <property type="protein sequence ID" value="PWE23344.1"/>
    <property type="molecule type" value="Genomic_DNA"/>
</dbReference>
<accession>A0A2U2C2T1</accession>
<feature type="domain" description="Nitrite/Sulfite reductase ferredoxin-like" evidence="9">
    <location>
        <begin position="56"/>
        <end position="119"/>
    </location>
</feature>
<keyword evidence="3" id="KW-0349">Heme</keyword>
<evidence type="ECO:0000259" key="9">
    <source>
        <dbReference type="Pfam" id="PF03460"/>
    </source>
</evidence>
<dbReference type="InterPro" id="IPR005117">
    <property type="entry name" value="NiRdtase/SiRdtase_haem-b_fer"/>
</dbReference>
<feature type="domain" description="Nitrite/sulphite reductase 4Fe-4S" evidence="8">
    <location>
        <begin position="387"/>
        <end position="514"/>
    </location>
</feature>
<dbReference type="PANTHER" id="PTHR32439">
    <property type="entry name" value="FERREDOXIN--NITRITE REDUCTASE, CHLOROPLASTIC"/>
    <property type="match status" value="1"/>
</dbReference>
<dbReference type="Pfam" id="PF01077">
    <property type="entry name" value="NIR_SIR"/>
    <property type="match status" value="2"/>
</dbReference>
<dbReference type="InterPro" id="IPR036136">
    <property type="entry name" value="Nit/Sulf_reduc_fer-like_dom_sf"/>
</dbReference>
<dbReference type="SUPFAM" id="SSF56014">
    <property type="entry name" value="Nitrite and sulphite reductase 4Fe-4S domain-like"/>
    <property type="match status" value="2"/>
</dbReference>
<evidence type="ECO:0000313" key="11">
    <source>
        <dbReference type="Proteomes" id="UP000245014"/>
    </source>
</evidence>
<keyword evidence="7" id="KW-0411">Iron-sulfur</keyword>
<name>A0A2U2C2T1_9BACT</name>
<evidence type="ECO:0000256" key="4">
    <source>
        <dbReference type="ARBA" id="ARBA00022723"/>
    </source>
</evidence>
<keyword evidence="4" id="KW-0479">Metal-binding</keyword>
<dbReference type="Pfam" id="PF03460">
    <property type="entry name" value="NIR_SIR_ferr"/>
    <property type="match status" value="2"/>
</dbReference>
<feature type="domain" description="Nitrite/Sulfite reductase ferredoxin-like" evidence="9">
    <location>
        <begin position="307"/>
        <end position="372"/>
    </location>
</feature>
<dbReference type="PANTHER" id="PTHR32439:SF0">
    <property type="entry name" value="FERREDOXIN--NITRITE REDUCTASE, CHLOROPLASTIC"/>
    <property type="match status" value="1"/>
</dbReference>
<comment type="caution">
    <text evidence="10">The sequence shown here is derived from an EMBL/GenBank/DDBJ whole genome shotgun (WGS) entry which is preliminary data.</text>
</comment>
<gene>
    <name evidence="10" type="ORF">DF188_01320</name>
</gene>
<organism evidence="10 11">
    <name type="scientific">Aliarcobacter skirrowii</name>
    <dbReference type="NCBI Taxonomy" id="28200"/>
    <lineage>
        <taxon>Bacteria</taxon>
        <taxon>Pseudomonadati</taxon>
        <taxon>Campylobacterota</taxon>
        <taxon>Epsilonproteobacteria</taxon>
        <taxon>Campylobacterales</taxon>
        <taxon>Arcobacteraceae</taxon>
        <taxon>Aliarcobacter</taxon>
    </lineage>
</organism>
<dbReference type="GO" id="GO:0051539">
    <property type="term" value="F:4 iron, 4 sulfur cluster binding"/>
    <property type="evidence" value="ECO:0007669"/>
    <property type="project" value="UniProtKB-KW"/>
</dbReference>
<evidence type="ECO:0000259" key="8">
    <source>
        <dbReference type="Pfam" id="PF01077"/>
    </source>
</evidence>
<dbReference type="Gene3D" id="3.30.413.10">
    <property type="entry name" value="Sulfite Reductase Hemoprotein, domain 1"/>
    <property type="match status" value="2"/>
</dbReference>
<evidence type="ECO:0000256" key="2">
    <source>
        <dbReference type="ARBA" id="ARBA00022485"/>
    </source>
</evidence>
<reference evidence="10 11" key="1">
    <citation type="submission" date="2018-05" db="EMBL/GenBank/DDBJ databases">
        <title>Antimicrobial susceptibility testing and genomic analysis of Arcobacter skirrowii strains and one Arcobacter butzleri isolated from German poultry farms.</title>
        <authorList>
            <person name="Haenel I."/>
            <person name="Hotzel H."/>
            <person name="Tomaso H."/>
            <person name="Busch A."/>
        </authorList>
    </citation>
    <scope>NUCLEOTIDE SEQUENCE [LARGE SCALE GENOMIC DNA]</scope>
    <source>
        <strain evidence="11">v</strain>
    </source>
</reference>
<evidence type="ECO:0000256" key="1">
    <source>
        <dbReference type="ARBA" id="ARBA00010429"/>
    </source>
</evidence>
<dbReference type="PRINTS" id="PR00397">
    <property type="entry name" value="SIROHAEM"/>
</dbReference>
<sequence>MAELSELEKLKASRNPLRVIDDLYKEALEGIPLKDEYIGLLKWYGMYPHVNKDGLEDKKYFMKRIKLVDARMNLEQLRVMSEIGVKYAKGLVDFTTRQNVQFHYIEIKDIPAIFDMLGEVNLTSRMASGDGPRPIMTCPVSGIDEGEIYDVQDLLKEVDSYFDKNDDRFCNFPRKYKIGISGCKCHCAAHEIQDAAFTAIKTKDGEVVFDLTIGGGLSKSKQIATRANKYVKPNQVLDVAVACAEIFRDHGNRDNRNKARVRHLLNDWGIEKFVEEIEKVIGYKLQDGLEAPIVASYENRNHFGINRQKQKDLFYVGFATNSGRVAGEDFVKFYEICKKYSAGGVALTGTQNFIVYDVKDDVVQALADEFQALGYPYKPNPFRARLQSCTGKEFCKFGITETKEYAKKVVLELEQKFPDFVEDLSIAIAGCGNTCSHPQIADIGFVGCMMRHEGERIEGYEVLLGGNLEGTTKSRIARKVGVKIPATQVVDYVGQLINDYKQNSLGQKRFKDYLAILEPVGSAEEAE</sequence>
<dbReference type="SUPFAM" id="SSF55124">
    <property type="entry name" value="Nitrite/Sulfite reductase N-terminal domain-like"/>
    <property type="match status" value="2"/>
</dbReference>